<organism evidence="3 4">
    <name type="scientific">Fragilariopsis cylindrus CCMP1102</name>
    <dbReference type="NCBI Taxonomy" id="635003"/>
    <lineage>
        <taxon>Eukaryota</taxon>
        <taxon>Sar</taxon>
        <taxon>Stramenopiles</taxon>
        <taxon>Ochrophyta</taxon>
        <taxon>Bacillariophyta</taxon>
        <taxon>Bacillariophyceae</taxon>
        <taxon>Bacillariophycidae</taxon>
        <taxon>Bacillariales</taxon>
        <taxon>Bacillariaceae</taxon>
        <taxon>Fragilariopsis</taxon>
    </lineage>
</organism>
<reference evidence="3 4" key="1">
    <citation type="submission" date="2016-09" db="EMBL/GenBank/DDBJ databases">
        <title>Extensive genetic diversity and differential bi-allelic expression allows diatom success in the polar Southern Ocean.</title>
        <authorList>
            <consortium name="DOE Joint Genome Institute"/>
            <person name="Mock T."/>
            <person name="Otillar R.P."/>
            <person name="Strauss J."/>
            <person name="Dupont C."/>
            <person name="Frickenhaus S."/>
            <person name="Maumus F."/>
            <person name="Mcmullan M."/>
            <person name="Sanges R."/>
            <person name="Schmutz J."/>
            <person name="Toseland A."/>
            <person name="Valas R."/>
            <person name="Veluchamy A."/>
            <person name="Ward B.J."/>
            <person name="Allen A."/>
            <person name="Barry K."/>
            <person name="Falciatore A."/>
            <person name="Ferrante M."/>
            <person name="Fortunato A.E."/>
            <person name="Gloeckner G."/>
            <person name="Gruber A."/>
            <person name="Hipkin R."/>
            <person name="Janech M."/>
            <person name="Kroth P."/>
            <person name="Leese F."/>
            <person name="Lindquist E."/>
            <person name="Lyon B.R."/>
            <person name="Martin J."/>
            <person name="Mayer C."/>
            <person name="Parker M."/>
            <person name="Quesneville H."/>
            <person name="Raymond J."/>
            <person name="Uhlig C."/>
            <person name="Valentin K.U."/>
            <person name="Worden A.Z."/>
            <person name="Armbrust E.V."/>
            <person name="Bowler C."/>
            <person name="Green B."/>
            <person name="Moulton V."/>
            <person name="Van Oosterhout C."/>
            <person name="Grigoriev I."/>
        </authorList>
    </citation>
    <scope>NUCLEOTIDE SEQUENCE [LARGE SCALE GENOMIC DNA]</scope>
    <source>
        <strain evidence="3 4">CCMP1102</strain>
    </source>
</reference>
<evidence type="ECO:0000256" key="2">
    <source>
        <dbReference type="SAM" id="SignalP"/>
    </source>
</evidence>
<feature type="compositionally biased region" description="Low complexity" evidence="1">
    <location>
        <begin position="25"/>
        <end position="41"/>
    </location>
</feature>
<dbReference type="InParanoid" id="A0A1E7EKU2"/>
<proteinExistence type="predicted"/>
<dbReference type="KEGG" id="fcy:FRACYDRAFT_254524"/>
<evidence type="ECO:0000256" key="1">
    <source>
        <dbReference type="SAM" id="MobiDB-lite"/>
    </source>
</evidence>
<dbReference type="AlphaFoldDB" id="A0A1E7EKU2"/>
<keyword evidence="4" id="KW-1185">Reference proteome</keyword>
<sequence length="243" mass="26453">MLSLILQVFLLSSVSMCAVAFAPTMTPSAPSSGPSSLSRTTSNDDKSSSSRLRVSNTFSPSDDVDYVRNLEDKLIHFSKILDDDVRRNDFEAFVTNKLQEEIAITNAATTAALSSTVERLKLKSLNFVQAMDKSILKLGQSAQDQGWDNHVTSGFQPVQPESNSIWPYVDMLIQFKLLISNMERTTNRKSKNNALQLAAANASTDINTATDASATTTGNGCKCKGCPGLNSCKNGKKRKKCLE</sequence>
<keyword evidence="2" id="KW-0732">Signal</keyword>
<evidence type="ECO:0000313" key="4">
    <source>
        <dbReference type="Proteomes" id="UP000095751"/>
    </source>
</evidence>
<feature type="region of interest" description="Disordered" evidence="1">
    <location>
        <begin position="25"/>
        <end position="55"/>
    </location>
</feature>
<name>A0A1E7EKU2_9STRA</name>
<dbReference type="EMBL" id="KV784408">
    <property type="protein sequence ID" value="OEU06504.1"/>
    <property type="molecule type" value="Genomic_DNA"/>
</dbReference>
<dbReference type="Proteomes" id="UP000095751">
    <property type="component" value="Unassembled WGS sequence"/>
</dbReference>
<accession>A0A1E7EKU2</accession>
<evidence type="ECO:0000313" key="3">
    <source>
        <dbReference type="EMBL" id="OEU06504.1"/>
    </source>
</evidence>
<feature type="signal peptide" evidence="2">
    <location>
        <begin position="1"/>
        <end position="20"/>
    </location>
</feature>
<protein>
    <submittedName>
        <fullName evidence="3">Uncharacterized protein</fullName>
    </submittedName>
</protein>
<feature type="chain" id="PRO_5009191956" evidence="2">
    <location>
        <begin position="21"/>
        <end position="243"/>
    </location>
</feature>
<dbReference type="OrthoDB" id="10426184at2759"/>
<gene>
    <name evidence="3" type="ORF">FRACYDRAFT_254524</name>
</gene>